<comment type="subcellular location">
    <subcellularLocation>
        <location evidence="1">Cell membrane</location>
        <topology evidence="1">Multi-pass membrane protein</topology>
    </subcellularLocation>
</comment>
<feature type="transmembrane region" description="Helical" evidence="8">
    <location>
        <begin position="6"/>
        <end position="22"/>
    </location>
</feature>
<gene>
    <name evidence="9" type="ORF">SMGD1_2595</name>
</gene>
<organism evidence="9 10">
    <name type="scientific">Sulfurimonas gotlandica (strain DSM 19862 / JCM 16533 / GD1)</name>
    <dbReference type="NCBI Taxonomy" id="929558"/>
    <lineage>
        <taxon>Bacteria</taxon>
        <taxon>Pseudomonadati</taxon>
        <taxon>Campylobacterota</taxon>
        <taxon>Epsilonproteobacteria</taxon>
        <taxon>Campylobacterales</taxon>
        <taxon>Sulfurimonadaceae</taxon>
        <taxon>Sulfurimonas</taxon>
    </lineage>
</organism>
<keyword evidence="10" id="KW-1185">Reference proteome</keyword>
<dbReference type="AlphaFoldDB" id="B6BK26"/>
<dbReference type="InterPro" id="IPR038770">
    <property type="entry name" value="Na+/solute_symporter_sf"/>
</dbReference>
<evidence type="ECO:0000313" key="9">
    <source>
        <dbReference type="EMBL" id="EHP31117.1"/>
    </source>
</evidence>
<protein>
    <submittedName>
        <fullName evidence="9">Transport related membrane protein</fullName>
    </submittedName>
</protein>
<feature type="transmembrane region" description="Helical" evidence="8">
    <location>
        <begin position="90"/>
        <end position="114"/>
    </location>
</feature>
<dbReference type="PATRIC" id="fig|929558.5.peg.2584"/>
<dbReference type="OrthoDB" id="9786183at2"/>
<dbReference type="GO" id="GO:0055085">
    <property type="term" value="P:transmembrane transport"/>
    <property type="evidence" value="ECO:0007669"/>
    <property type="project" value="InterPro"/>
</dbReference>
<evidence type="ECO:0000256" key="1">
    <source>
        <dbReference type="ARBA" id="ARBA00004651"/>
    </source>
</evidence>
<dbReference type="STRING" id="929558.SMGD1_2595"/>
<dbReference type="HOGENOM" id="CLU_056175_5_0_7"/>
<keyword evidence="5 8" id="KW-0812">Transmembrane</keyword>
<evidence type="ECO:0000256" key="7">
    <source>
        <dbReference type="ARBA" id="ARBA00023136"/>
    </source>
</evidence>
<evidence type="ECO:0000256" key="4">
    <source>
        <dbReference type="ARBA" id="ARBA00022475"/>
    </source>
</evidence>
<proteinExistence type="inferred from homology"/>
<dbReference type="GO" id="GO:0005886">
    <property type="term" value="C:plasma membrane"/>
    <property type="evidence" value="ECO:0007669"/>
    <property type="project" value="UniProtKB-SubCell"/>
</dbReference>
<dbReference type="Gene3D" id="1.20.1530.20">
    <property type="match status" value="1"/>
</dbReference>
<dbReference type="PANTHER" id="PTHR36838:SF1">
    <property type="entry name" value="SLR1864 PROTEIN"/>
    <property type="match status" value="1"/>
</dbReference>
<feature type="transmembrane region" description="Helical" evidence="8">
    <location>
        <begin position="182"/>
        <end position="206"/>
    </location>
</feature>
<dbReference type="eggNOG" id="COG0679">
    <property type="taxonomic scope" value="Bacteria"/>
</dbReference>
<keyword evidence="4" id="KW-1003">Cell membrane</keyword>
<feature type="transmembrane region" description="Helical" evidence="8">
    <location>
        <begin position="126"/>
        <end position="144"/>
    </location>
</feature>
<name>B6BK26_SULGG</name>
<keyword evidence="6 8" id="KW-1133">Transmembrane helix</keyword>
<feature type="transmembrane region" description="Helical" evidence="8">
    <location>
        <begin position="279"/>
        <end position="298"/>
    </location>
</feature>
<evidence type="ECO:0000256" key="8">
    <source>
        <dbReference type="SAM" id="Phobius"/>
    </source>
</evidence>
<feature type="transmembrane region" description="Helical" evidence="8">
    <location>
        <begin position="218"/>
        <end position="242"/>
    </location>
</feature>
<dbReference type="PANTHER" id="PTHR36838">
    <property type="entry name" value="AUXIN EFFLUX CARRIER FAMILY PROTEIN"/>
    <property type="match status" value="1"/>
</dbReference>
<keyword evidence="7 8" id="KW-0472">Membrane</keyword>
<evidence type="ECO:0000256" key="6">
    <source>
        <dbReference type="ARBA" id="ARBA00022989"/>
    </source>
</evidence>
<accession>B6BK26</accession>
<feature type="transmembrane region" description="Helical" evidence="8">
    <location>
        <begin position="156"/>
        <end position="176"/>
    </location>
</feature>
<accession>H1FS37</accession>
<feature type="transmembrane region" description="Helical" evidence="8">
    <location>
        <begin position="254"/>
        <end position="272"/>
    </location>
</feature>
<feature type="transmembrane region" description="Helical" evidence="8">
    <location>
        <begin position="57"/>
        <end position="78"/>
    </location>
</feature>
<evidence type="ECO:0000256" key="3">
    <source>
        <dbReference type="ARBA" id="ARBA00022448"/>
    </source>
</evidence>
<keyword evidence="3" id="KW-0813">Transport</keyword>
<dbReference type="Proteomes" id="UP000006431">
    <property type="component" value="Unassembled WGS sequence"/>
</dbReference>
<dbReference type="Pfam" id="PF03547">
    <property type="entry name" value="Mem_trans"/>
    <property type="match status" value="1"/>
</dbReference>
<dbReference type="InterPro" id="IPR004776">
    <property type="entry name" value="Mem_transp_PIN-like"/>
</dbReference>
<evidence type="ECO:0000256" key="2">
    <source>
        <dbReference type="ARBA" id="ARBA00010145"/>
    </source>
</evidence>
<feature type="transmembrane region" description="Helical" evidence="8">
    <location>
        <begin position="34"/>
        <end position="51"/>
    </location>
</feature>
<sequence length="300" mass="32584">MENFALIFVALIIGYIINKRDIFPKDTPIILNQFILYISLPAMALLQIPKLSFSFEVLIPIIIAWLVMGISALVIFYISKILKFSKEITGALMLVGVLGNTSFVGIPVIQAYFGDSALPYVLMYDQLGSFIMLSTYGTFISVYYSSAKDVDVKAIAIKIITFPPFLSLLVALFFIGTTFHPVITSVLSSLAGTIVPLALVAVGLQLKFKLPSEDVKPFFSALGVKLLLSPIIAILISFIFSWDNQASMVSIMEAGMGPMITAGAVASMAGLAPRLSSAIVGYGVLLSFLTTWILFKLIQL</sequence>
<reference evidence="9 10" key="1">
    <citation type="journal article" date="2012" name="Proc. Natl. Acad. Sci. U.S.A.">
        <title>Genome and physiology of a model Epsilonproteobacterium responsible for sulfide detoxification in marine oxygen depletion zones.</title>
        <authorList>
            <person name="Grote J."/>
            <person name="Schott T."/>
            <person name="Bruckner C.G."/>
            <person name="Glockner F.O."/>
            <person name="Jost G."/>
            <person name="Teeling H."/>
            <person name="Labrenz M."/>
            <person name="Jurgens K."/>
        </authorList>
    </citation>
    <scope>NUCLEOTIDE SEQUENCE [LARGE SCALE GENOMIC DNA]</scope>
    <source>
        <strain evidence="9 10">GD1</strain>
    </source>
</reference>
<evidence type="ECO:0000313" key="10">
    <source>
        <dbReference type="Proteomes" id="UP000006431"/>
    </source>
</evidence>
<evidence type="ECO:0000256" key="5">
    <source>
        <dbReference type="ARBA" id="ARBA00022692"/>
    </source>
</evidence>
<dbReference type="RefSeq" id="WP_008337376.1">
    <property type="nucleotide sequence ID" value="NZ_AFRZ01000001.1"/>
</dbReference>
<comment type="similarity">
    <text evidence="2">Belongs to the auxin efflux carrier (TC 2.A.69) family.</text>
</comment>
<comment type="caution">
    <text evidence="9">The sequence shown here is derived from an EMBL/GenBank/DDBJ whole genome shotgun (WGS) entry which is preliminary data.</text>
</comment>
<dbReference type="EMBL" id="AFRZ01000001">
    <property type="protein sequence ID" value="EHP31117.1"/>
    <property type="molecule type" value="Genomic_DNA"/>
</dbReference>